<keyword evidence="3" id="KW-1185">Reference proteome</keyword>
<dbReference type="AlphaFoldDB" id="A0A0K6HXF7"/>
<organism evidence="2 3">
    <name type="scientific">Pannonibacter indicus</name>
    <dbReference type="NCBI Taxonomy" id="466044"/>
    <lineage>
        <taxon>Bacteria</taxon>
        <taxon>Pseudomonadati</taxon>
        <taxon>Pseudomonadota</taxon>
        <taxon>Alphaproteobacteria</taxon>
        <taxon>Hyphomicrobiales</taxon>
        <taxon>Stappiaceae</taxon>
        <taxon>Pannonibacter</taxon>
    </lineage>
</organism>
<gene>
    <name evidence="2" type="ORF">Ga0061067_104125</name>
</gene>
<dbReference type="SUPFAM" id="SSF81901">
    <property type="entry name" value="HCP-like"/>
    <property type="match status" value="1"/>
</dbReference>
<dbReference type="EMBL" id="CYHE01000004">
    <property type="protein sequence ID" value="CUA95722.1"/>
    <property type="molecule type" value="Genomic_DNA"/>
</dbReference>
<name>A0A0K6HXF7_9HYPH</name>
<feature type="signal peptide" evidence="1">
    <location>
        <begin position="1"/>
        <end position="23"/>
    </location>
</feature>
<feature type="chain" id="PRO_5005505027" evidence="1">
    <location>
        <begin position="24"/>
        <end position="284"/>
    </location>
</feature>
<dbReference type="RefSeq" id="WP_141658909.1">
    <property type="nucleotide sequence ID" value="NZ_CYHE01000004.1"/>
</dbReference>
<reference evidence="3" key="1">
    <citation type="submission" date="2015-08" db="EMBL/GenBank/DDBJ databases">
        <authorList>
            <person name="Varghese N."/>
        </authorList>
    </citation>
    <scope>NUCLEOTIDE SEQUENCE [LARGE SCALE GENOMIC DNA]</scope>
    <source>
        <strain evidence="3">DSM 23407</strain>
    </source>
</reference>
<keyword evidence="1" id="KW-0732">Signal</keyword>
<proteinExistence type="predicted"/>
<accession>A0A0K6HXF7</accession>
<dbReference type="PANTHER" id="PTHR11102">
    <property type="entry name" value="SEL-1-LIKE PROTEIN"/>
    <property type="match status" value="1"/>
</dbReference>
<dbReference type="Pfam" id="PF08238">
    <property type="entry name" value="Sel1"/>
    <property type="match status" value="4"/>
</dbReference>
<dbReference type="Gene3D" id="1.25.40.10">
    <property type="entry name" value="Tetratricopeptide repeat domain"/>
    <property type="match status" value="2"/>
</dbReference>
<evidence type="ECO:0000313" key="3">
    <source>
        <dbReference type="Proteomes" id="UP000183900"/>
    </source>
</evidence>
<protein>
    <submittedName>
        <fullName evidence="2">Sel1 repeat</fullName>
    </submittedName>
</protein>
<dbReference type="InterPro" id="IPR006597">
    <property type="entry name" value="Sel1-like"/>
</dbReference>
<dbReference type="OrthoDB" id="5321503at2"/>
<sequence length="284" mass="31390">MRMLRNLVQIAGLQLMLLVPAHAFDGTPASNEQITPDRMTASEALRLGARKYYSGDKQAALDSLRYAAENGQPMAAWKLGQMYAAGDGVAEDDYKAFEYYNQVVSLYGDESPTSPQAPFVSSAFVALGKYYMTGIKNTQVKANPARARQIFTHAASYFGDAEAQYELGQIYRENNDLMAVRWFNLAALKGHIGAQALLGETLFNLADSLENRERGLMWMTIARAHAAEEGVGDLGWVVDMQERYFSLASEDIRRSAARRADAWMAKHEPMRAPSAEALSASALR</sequence>
<dbReference type="InterPro" id="IPR011990">
    <property type="entry name" value="TPR-like_helical_dom_sf"/>
</dbReference>
<dbReference type="Proteomes" id="UP000183900">
    <property type="component" value="Unassembled WGS sequence"/>
</dbReference>
<evidence type="ECO:0000256" key="1">
    <source>
        <dbReference type="SAM" id="SignalP"/>
    </source>
</evidence>
<dbReference type="SMART" id="SM00671">
    <property type="entry name" value="SEL1"/>
    <property type="match status" value="4"/>
</dbReference>
<evidence type="ECO:0000313" key="2">
    <source>
        <dbReference type="EMBL" id="CUA95722.1"/>
    </source>
</evidence>
<dbReference type="InterPro" id="IPR050767">
    <property type="entry name" value="Sel1_AlgK"/>
</dbReference>
<dbReference type="PANTHER" id="PTHR11102:SF160">
    <property type="entry name" value="ERAD-ASSOCIATED E3 UBIQUITIN-PROTEIN LIGASE COMPONENT HRD3"/>
    <property type="match status" value="1"/>
</dbReference>